<protein>
    <submittedName>
        <fullName evidence="1">Uncharacterized protein</fullName>
    </submittedName>
</protein>
<proteinExistence type="predicted"/>
<keyword evidence="2" id="KW-1185">Reference proteome</keyword>
<dbReference type="Proteomes" id="UP000016960">
    <property type="component" value="Unassembled WGS sequence"/>
</dbReference>
<dbReference type="AlphaFoldDB" id="U5DQV1"/>
<gene>
    <name evidence="1" type="ORF">KR51_00001090</name>
</gene>
<reference evidence="1 2" key="1">
    <citation type="submission" date="2013-05" db="EMBL/GenBank/DDBJ databases">
        <title>Draft genome sequence of Rubidibacter lacunae KORDI 51-2.</title>
        <authorList>
            <person name="Choi D.H."/>
            <person name="Noh J.H."/>
            <person name="Kwon K.-K."/>
            <person name="Lee J.-H."/>
            <person name="Ryu J.-Y."/>
        </authorList>
    </citation>
    <scope>NUCLEOTIDE SEQUENCE [LARGE SCALE GENOMIC DNA]</scope>
    <source>
        <strain evidence="1 2">KORDI 51-2</strain>
    </source>
</reference>
<comment type="caution">
    <text evidence="1">The sequence shown here is derived from an EMBL/GenBank/DDBJ whole genome shotgun (WGS) entry which is preliminary data.</text>
</comment>
<evidence type="ECO:0000313" key="1">
    <source>
        <dbReference type="EMBL" id="ERN43212.1"/>
    </source>
</evidence>
<dbReference type="InParanoid" id="U5DQV1"/>
<sequence>MQSKAVSFSLVARSDTALVLVWFPSSNPYVHGKQKCLQLNRRSFKLSSVQLKSIVVFISKQVKISFEVYLIIFPLAM</sequence>
<accession>U5DQV1</accession>
<evidence type="ECO:0000313" key="2">
    <source>
        <dbReference type="Proteomes" id="UP000016960"/>
    </source>
</evidence>
<dbReference type="STRING" id="582515.KR51_00001090"/>
<name>U5DQV1_9CHRO</name>
<organism evidence="1 2">
    <name type="scientific">Rubidibacter lacunae KORDI 51-2</name>
    <dbReference type="NCBI Taxonomy" id="582515"/>
    <lineage>
        <taxon>Bacteria</taxon>
        <taxon>Bacillati</taxon>
        <taxon>Cyanobacteriota</taxon>
        <taxon>Cyanophyceae</taxon>
        <taxon>Oscillatoriophycideae</taxon>
        <taxon>Chroococcales</taxon>
        <taxon>Aphanothecaceae</taxon>
        <taxon>Rubidibacter</taxon>
    </lineage>
</organism>
<dbReference type="EMBL" id="ASSJ01000001">
    <property type="protein sequence ID" value="ERN43212.1"/>
    <property type="molecule type" value="Genomic_DNA"/>
</dbReference>